<proteinExistence type="predicted"/>
<organism evidence="3 4">
    <name type="scientific">Salinivirga cyanobacteriivorans</name>
    <dbReference type="NCBI Taxonomy" id="1307839"/>
    <lineage>
        <taxon>Bacteria</taxon>
        <taxon>Pseudomonadati</taxon>
        <taxon>Bacteroidota</taxon>
        <taxon>Bacteroidia</taxon>
        <taxon>Bacteroidales</taxon>
        <taxon>Salinivirgaceae</taxon>
        <taxon>Salinivirga</taxon>
    </lineage>
</organism>
<evidence type="ECO:0000313" key="4">
    <source>
        <dbReference type="Proteomes" id="UP000064893"/>
    </source>
</evidence>
<dbReference type="GO" id="GO:0004519">
    <property type="term" value="F:endonuclease activity"/>
    <property type="evidence" value="ECO:0007669"/>
    <property type="project" value="UniProtKB-KW"/>
</dbReference>
<dbReference type="GO" id="GO:0004527">
    <property type="term" value="F:exonuclease activity"/>
    <property type="evidence" value="ECO:0007669"/>
    <property type="project" value="UniProtKB-KW"/>
</dbReference>
<keyword evidence="3" id="KW-0378">Hydrolase</keyword>
<dbReference type="Proteomes" id="UP000064893">
    <property type="component" value="Chromosome"/>
</dbReference>
<dbReference type="SUPFAM" id="SSF56219">
    <property type="entry name" value="DNase I-like"/>
    <property type="match status" value="1"/>
</dbReference>
<protein>
    <submittedName>
        <fullName evidence="3">Endonuclease/Exonuclease/phosphatase family protein</fullName>
    </submittedName>
</protein>
<sequence precursor="true">MIRFTLLLILSAFITVAYPQKKEVSVAFYNLENLFDTVDSPKPGDFGWTPGGGKAWDTERYERKMNHLAYAIEKLDGDPKQAGPDILGFCEVENRAVVEDLIQTAPIDEANYAIVHYDSPDHRGIDVGLLYRKDHFELIDSKTYTLTFPGEDYHTRDQLLVVGKLRGEKVHVIVNHWPSRRGGQEKSNYRRVAAAELTKSIIDSVQKVETEANIIVMGDFNDDPDNESVADVLQSTSDKSKVRDNGFYNPLAKLLSKDRGTLCYRDDWFLFDQILLTKSLLDKEGLKYKKSNIYDDESIRVQGGKYDGHPLRTHAGTLYLKGYSDHFPVYVILE</sequence>
<keyword evidence="3" id="KW-0269">Exonuclease</keyword>
<evidence type="ECO:0000259" key="2">
    <source>
        <dbReference type="Pfam" id="PF19580"/>
    </source>
</evidence>
<gene>
    <name evidence="3" type="ORF">L21SP5_01993</name>
</gene>
<dbReference type="Pfam" id="PF19580">
    <property type="entry name" value="Exo_endo_phos_3"/>
    <property type="match status" value="1"/>
</dbReference>
<dbReference type="AlphaFoldDB" id="A0A0S2I027"/>
<reference evidence="3 4" key="1">
    <citation type="submission" date="2015-11" db="EMBL/GenBank/DDBJ databases">
        <title>Description and complete genome sequence of a novel strain predominating in hypersaline microbial mats and representing a new family of the Bacteriodetes phylum.</title>
        <authorList>
            <person name="Spring S."/>
            <person name="Bunk B."/>
            <person name="Sproer C."/>
            <person name="Klenk H.-P."/>
        </authorList>
    </citation>
    <scope>NUCLEOTIDE SEQUENCE [LARGE SCALE GENOMIC DNA]</scope>
    <source>
        <strain evidence="3 4">L21-Spi-D4</strain>
    </source>
</reference>
<feature type="domain" description="Endonuclease/exonuclease/phosphatase" evidence="2">
    <location>
        <begin position="25"/>
        <end position="334"/>
    </location>
</feature>
<evidence type="ECO:0000256" key="1">
    <source>
        <dbReference type="SAM" id="SignalP"/>
    </source>
</evidence>
<dbReference type="InterPro" id="IPR005135">
    <property type="entry name" value="Endo/exonuclease/phosphatase"/>
</dbReference>
<dbReference type="EMBL" id="CP013118">
    <property type="protein sequence ID" value="ALO15632.1"/>
    <property type="molecule type" value="Genomic_DNA"/>
</dbReference>
<keyword evidence="3" id="KW-0540">Nuclease</keyword>
<dbReference type="RefSeq" id="WP_057953072.1">
    <property type="nucleotide sequence ID" value="NZ_CP013118.1"/>
</dbReference>
<dbReference type="Gene3D" id="3.60.10.10">
    <property type="entry name" value="Endonuclease/exonuclease/phosphatase"/>
    <property type="match status" value="1"/>
</dbReference>
<dbReference type="STRING" id="1307839.L21SP5_01993"/>
<dbReference type="KEGG" id="blq:L21SP5_01993"/>
<dbReference type="PANTHER" id="PTHR42834">
    <property type="entry name" value="ENDONUCLEASE/EXONUCLEASE/PHOSPHATASE FAMILY PROTEIN (AFU_ORTHOLOGUE AFUA_3G09210)"/>
    <property type="match status" value="1"/>
</dbReference>
<evidence type="ECO:0000313" key="3">
    <source>
        <dbReference type="EMBL" id="ALO15632.1"/>
    </source>
</evidence>
<accession>A0A0S2I027</accession>
<dbReference type="OrthoDB" id="9802724at2"/>
<feature type="signal peptide" evidence="1">
    <location>
        <begin position="1"/>
        <end position="17"/>
    </location>
</feature>
<dbReference type="PANTHER" id="PTHR42834:SF1">
    <property type="entry name" value="ENDONUCLEASE_EXONUCLEASE_PHOSPHATASE FAMILY PROTEIN (AFU_ORTHOLOGUE AFUA_3G09210)"/>
    <property type="match status" value="1"/>
</dbReference>
<keyword evidence="1" id="KW-0732">Signal</keyword>
<dbReference type="InterPro" id="IPR036691">
    <property type="entry name" value="Endo/exonu/phosph_ase_sf"/>
</dbReference>
<dbReference type="PATRIC" id="fig|1307839.3.peg.2108"/>
<keyword evidence="4" id="KW-1185">Reference proteome</keyword>
<name>A0A0S2I027_9BACT</name>
<feature type="chain" id="PRO_5006599572" evidence="1">
    <location>
        <begin position="18"/>
        <end position="334"/>
    </location>
</feature>
<keyword evidence="3" id="KW-0255">Endonuclease</keyword>